<comment type="caution">
    <text evidence="1">The sequence shown here is derived from an EMBL/GenBank/DDBJ whole genome shotgun (WGS) entry which is preliminary data.</text>
</comment>
<evidence type="ECO:0000313" key="2">
    <source>
        <dbReference type="Proteomes" id="UP001183629"/>
    </source>
</evidence>
<proteinExistence type="predicted"/>
<keyword evidence="2" id="KW-1185">Reference proteome</keyword>
<evidence type="ECO:0000313" key="1">
    <source>
        <dbReference type="EMBL" id="MDR7324165.1"/>
    </source>
</evidence>
<dbReference type="RefSeq" id="WP_310417154.1">
    <property type="nucleotide sequence ID" value="NZ_JAVDYC010000001.1"/>
</dbReference>
<dbReference type="AlphaFoldDB" id="A0AAE3ZUL0"/>
<dbReference type="Proteomes" id="UP001183629">
    <property type="component" value="Unassembled WGS sequence"/>
</dbReference>
<name>A0AAE3ZUL0_9ACTN</name>
<reference evidence="1 2" key="1">
    <citation type="submission" date="2023-07" db="EMBL/GenBank/DDBJ databases">
        <title>Sequencing the genomes of 1000 actinobacteria strains.</title>
        <authorList>
            <person name="Klenk H.-P."/>
        </authorList>
    </citation>
    <scope>NUCLEOTIDE SEQUENCE [LARGE SCALE GENOMIC DNA]</scope>
    <source>
        <strain evidence="1 2">DSM 44711</strain>
    </source>
</reference>
<organism evidence="1 2">
    <name type="scientific">Catenuloplanes niger</name>
    <dbReference type="NCBI Taxonomy" id="587534"/>
    <lineage>
        <taxon>Bacteria</taxon>
        <taxon>Bacillati</taxon>
        <taxon>Actinomycetota</taxon>
        <taxon>Actinomycetes</taxon>
        <taxon>Micromonosporales</taxon>
        <taxon>Micromonosporaceae</taxon>
        <taxon>Catenuloplanes</taxon>
    </lineage>
</organism>
<gene>
    <name evidence="1" type="ORF">J2S44_004415</name>
</gene>
<accession>A0AAE3ZUL0</accession>
<protein>
    <submittedName>
        <fullName evidence="1">Uncharacterized protein</fullName>
    </submittedName>
</protein>
<sequence>MAGESKRREGADDFHTVGDIVHLDKFNVKDGVRDLDVRIVQGSHLLWSVLNVQWVRIRAVEVNGDEEVGPVSLFVVHKDALRREAAEA</sequence>
<dbReference type="EMBL" id="JAVDYC010000001">
    <property type="protein sequence ID" value="MDR7324165.1"/>
    <property type="molecule type" value="Genomic_DNA"/>
</dbReference>